<proteinExistence type="predicted"/>
<protein>
    <recommendedName>
        <fullName evidence="5">Ig-like domain-containing protein</fullName>
    </recommendedName>
</protein>
<keyword evidence="2" id="KW-0812">Transmembrane</keyword>
<gene>
    <name evidence="3" type="ORF">WMY93_007309</name>
</gene>
<evidence type="ECO:0000256" key="1">
    <source>
        <dbReference type="SAM" id="MobiDB-lite"/>
    </source>
</evidence>
<evidence type="ECO:0000313" key="4">
    <source>
        <dbReference type="Proteomes" id="UP001460270"/>
    </source>
</evidence>
<reference evidence="4" key="1">
    <citation type="submission" date="2024-04" db="EMBL/GenBank/DDBJ databases">
        <title>Salinicola lusitanus LLJ914,a marine bacterium isolated from the Okinawa Trough.</title>
        <authorList>
            <person name="Li J."/>
        </authorList>
    </citation>
    <scope>NUCLEOTIDE SEQUENCE [LARGE SCALE GENOMIC DNA]</scope>
</reference>
<evidence type="ECO:0000256" key="2">
    <source>
        <dbReference type="SAM" id="Phobius"/>
    </source>
</evidence>
<sequence length="126" mass="13569">MDTGVYWCENADGQTSDTVHITVTENPHILSAPGRAENKTTQQTSPPDTQTTASTPPSPESTSSAVPTRSLEVALVCHLLVLCPYIISTVLLVSLCCHSQNMKTPPLSLTLTSLLLMLLVLRTHID</sequence>
<dbReference type="AlphaFoldDB" id="A0AAW0PJ57"/>
<evidence type="ECO:0000313" key="3">
    <source>
        <dbReference type="EMBL" id="KAK7924999.1"/>
    </source>
</evidence>
<keyword evidence="2" id="KW-1133">Transmembrane helix</keyword>
<organism evidence="3 4">
    <name type="scientific">Mugilogobius chulae</name>
    <name type="common">yellowstripe goby</name>
    <dbReference type="NCBI Taxonomy" id="88201"/>
    <lineage>
        <taxon>Eukaryota</taxon>
        <taxon>Metazoa</taxon>
        <taxon>Chordata</taxon>
        <taxon>Craniata</taxon>
        <taxon>Vertebrata</taxon>
        <taxon>Euteleostomi</taxon>
        <taxon>Actinopterygii</taxon>
        <taxon>Neopterygii</taxon>
        <taxon>Teleostei</taxon>
        <taxon>Neoteleostei</taxon>
        <taxon>Acanthomorphata</taxon>
        <taxon>Gobiaria</taxon>
        <taxon>Gobiiformes</taxon>
        <taxon>Gobioidei</taxon>
        <taxon>Gobiidae</taxon>
        <taxon>Gobionellinae</taxon>
        <taxon>Mugilogobius</taxon>
    </lineage>
</organism>
<feature type="compositionally biased region" description="Low complexity" evidence="1">
    <location>
        <begin position="40"/>
        <end position="67"/>
    </location>
</feature>
<feature type="region of interest" description="Disordered" evidence="1">
    <location>
        <begin position="26"/>
        <end position="67"/>
    </location>
</feature>
<comment type="caution">
    <text evidence="3">The sequence shown here is derived from an EMBL/GenBank/DDBJ whole genome shotgun (WGS) entry which is preliminary data.</text>
</comment>
<evidence type="ECO:0008006" key="5">
    <source>
        <dbReference type="Google" id="ProtNLM"/>
    </source>
</evidence>
<accession>A0AAW0PJ57</accession>
<feature type="transmembrane region" description="Helical" evidence="2">
    <location>
        <begin position="73"/>
        <end position="95"/>
    </location>
</feature>
<feature type="transmembrane region" description="Helical" evidence="2">
    <location>
        <begin position="107"/>
        <end position="125"/>
    </location>
</feature>
<keyword evidence="4" id="KW-1185">Reference proteome</keyword>
<keyword evidence="2" id="KW-0472">Membrane</keyword>
<dbReference type="Proteomes" id="UP001460270">
    <property type="component" value="Unassembled WGS sequence"/>
</dbReference>
<name>A0AAW0PJ57_9GOBI</name>
<dbReference type="EMBL" id="JBBPFD010000005">
    <property type="protein sequence ID" value="KAK7924999.1"/>
    <property type="molecule type" value="Genomic_DNA"/>
</dbReference>